<dbReference type="EMBL" id="ML208305">
    <property type="protein sequence ID" value="TFK70938.1"/>
    <property type="molecule type" value="Genomic_DNA"/>
</dbReference>
<accession>A0ACD3AYX2</accession>
<reference evidence="1 2" key="1">
    <citation type="journal article" date="2019" name="Nat. Ecol. Evol.">
        <title>Megaphylogeny resolves global patterns of mushroom evolution.</title>
        <authorList>
            <person name="Varga T."/>
            <person name="Krizsan K."/>
            <person name="Foldi C."/>
            <person name="Dima B."/>
            <person name="Sanchez-Garcia M."/>
            <person name="Sanchez-Ramirez S."/>
            <person name="Szollosi G.J."/>
            <person name="Szarkandi J.G."/>
            <person name="Papp V."/>
            <person name="Albert L."/>
            <person name="Andreopoulos W."/>
            <person name="Angelini C."/>
            <person name="Antonin V."/>
            <person name="Barry K.W."/>
            <person name="Bougher N.L."/>
            <person name="Buchanan P."/>
            <person name="Buyck B."/>
            <person name="Bense V."/>
            <person name="Catcheside P."/>
            <person name="Chovatia M."/>
            <person name="Cooper J."/>
            <person name="Damon W."/>
            <person name="Desjardin D."/>
            <person name="Finy P."/>
            <person name="Geml J."/>
            <person name="Haridas S."/>
            <person name="Hughes K."/>
            <person name="Justo A."/>
            <person name="Karasinski D."/>
            <person name="Kautmanova I."/>
            <person name="Kiss B."/>
            <person name="Kocsube S."/>
            <person name="Kotiranta H."/>
            <person name="LaButti K.M."/>
            <person name="Lechner B.E."/>
            <person name="Liimatainen K."/>
            <person name="Lipzen A."/>
            <person name="Lukacs Z."/>
            <person name="Mihaltcheva S."/>
            <person name="Morgado L.N."/>
            <person name="Niskanen T."/>
            <person name="Noordeloos M.E."/>
            <person name="Ohm R.A."/>
            <person name="Ortiz-Santana B."/>
            <person name="Ovrebo C."/>
            <person name="Racz N."/>
            <person name="Riley R."/>
            <person name="Savchenko A."/>
            <person name="Shiryaev A."/>
            <person name="Soop K."/>
            <person name="Spirin V."/>
            <person name="Szebenyi C."/>
            <person name="Tomsovsky M."/>
            <person name="Tulloss R.E."/>
            <person name="Uehling J."/>
            <person name="Grigoriev I.V."/>
            <person name="Vagvolgyi C."/>
            <person name="Papp T."/>
            <person name="Martin F.M."/>
            <person name="Miettinen O."/>
            <person name="Hibbett D.S."/>
            <person name="Nagy L.G."/>
        </authorList>
    </citation>
    <scope>NUCLEOTIDE SEQUENCE [LARGE SCALE GENOMIC DNA]</scope>
    <source>
        <strain evidence="1 2">NL-1719</strain>
    </source>
</reference>
<name>A0ACD3AYX2_9AGAR</name>
<dbReference type="Proteomes" id="UP000308600">
    <property type="component" value="Unassembled WGS sequence"/>
</dbReference>
<sequence>MTPDVAANATDNTTPTPKKPSFAATRPVNPPGVTPILTHEQVWKGLAYKARYPKAFMPVITSCELVEDHGDKVVRSVRFGDAEPVDEYIDLYEPTIIYFEIPSRGNRITNFLSYDVNDNLLLTFTFANGIPGGSLKDSVQESNKMIGGGVERTINKLREMVKAGEL</sequence>
<organism evidence="1 2">
    <name type="scientific">Pluteus cervinus</name>
    <dbReference type="NCBI Taxonomy" id="181527"/>
    <lineage>
        <taxon>Eukaryota</taxon>
        <taxon>Fungi</taxon>
        <taxon>Dikarya</taxon>
        <taxon>Basidiomycota</taxon>
        <taxon>Agaricomycotina</taxon>
        <taxon>Agaricomycetes</taxon>
        <taxon>Agaricomycetidae</taxon>
        <taxon>Agaricales</taxon>
        <taxon>Pluteineae</taxon>
        <taxon>Pluteaceae</taxon>
        <taxon>Pluteus</taxon>
    </lineage>
</organism>
<proteinExistence type="predicted"/>
<gene>
    <name evidence="1" type="ORF">BDN72DRAFT_838317</name>
</gene>
<protein>
    <submittedName>
        <fullName evidence="1">DUF1857-domain-containing protein</fullName>
    </submittedName>
</protein>
<keyword evidence="2" id="KW-1185">Reference proteome</keyword>
<evidence type="ECO:0000313" key="2">
    <source>
        <dbReference type="Proteomes" id="UP000308600"/>
    </source>
</evidence>
<evidence type="ECO:0000313" key="1">
    <source>
        <dbReference type="EMBL" id="TFK70938.1"/>
    </source>
</evidence>